<dbReference type="InterPro" id="IPR036388">
    <property type="entry name" value="WH-like_DNA-bd_sf"/>
</dbReference>
<dbReference type="NCBIfam" id="TIGR02937">
    <property type="entry name" value="sigma70-ECF"/>
    <property type="match status" value="1"/>
</dbReference>
<evidence type="ECO:0000256" key="1">
    <source>
        <dbReference type="ARBA" id="ARBA00010641"/>
    </source>
</evidence>
<dbReference type="SUPFAM" id="SSF88946">
    <property type="entry name" value="Sigma2 domain of RNA polymerase sigma factors"/>
    <property type="match status" value="1"/>
</dbReference>
<keyword evidence="4" id="KW-0804">Transcription</keyword>
<keyword evidence="3" id="KW-0731">Sigma factor</keyword>
<accession>A0A6J5SV81</accession>
<dbReference type="EMBL" id="LR797474">
    <property type="protein sequence ID" value="CAB4219179.1"/>
    <property type="molecule type" value="Genomic_DNA"/>
</dbReference>
<dbReference type="Gene3D" id="1.10.1740.10">
    <property type="match status" value="1"/>
</dbReference>
<dbReference type="PANTHER" id="PTHR43133">
    <property type="entry name" value="RNA POLYMERASE ECF-TYPE SIGMA FACTO"/>
    <property type="match status" value="1"/>
</dbReference>
<dbReference type="GO" id="GO:0006352">
    <property type="term" value="P:DNA-templated transcription initiation"/>
    <property type="evidence" value="ECO:0007669"/>
    <property type="project" value="InterPro"/>
</dbReference>
<dbReference type="InterPro" id="IPR014284">
    <property type="entry name" value="RNA_pol_sigma-70_dom"/>
</dbReference>
<proteinExistence type="inferred from homology"/>
<evidence type="ECO:0000256" key="4">
    <source>
        <dbReference type="ARBA" id="ARBA00023163"/>
    </source>
</evidence>
<dbReference type="GO" id="GO:0000428">
    <property type="term" value="C:DNA-directed RNA polymerase complex"/>
    <property type="evidence" value="ECO:0007669"/>
    <property type="project" value="UniProtKB-KW"/>
</dbReference>
<evidence type="ECO:0000256" key="3">
    <source>
        <dbReference type="ARBA" id="ARBA00023082"/>
    </source>
</evidence>
<sequence length="208" mass="24667">MSAYDLLNKQLNDEMQSLAELIKSGTYTEKDRNRLASIMYPKLKYFIWKFFNDSDETDEVLHNTLFKIFKGIASYSDSYRFTTWIYTIAKNEALLHQHKLKQQYATSLDNLTKPLNIPDDSAYTFEKEVYFDDLYNMTRFEINALPECIEKSILIDKELHHMRGNEIAEKYEMNLNTVKTKIRKARKMLKEAVLTKNPHMVDKLGEYF</sequence>
<dbReference type="InterPro" id="IPR013324">
    <property type="entry name" value="RNA_pol_sigma_r3/r4-like"/>
</dbReference>
<dbReference type="InterPro" id="IPR013325">
    <property type="entry name" value="RNA_pol_sigma_r2"/>
</dbReference>
<dbReference type="InterPro" id="IPR007627">
    <property type="entry name" value="RNA_pol_sigma70_r2"/>
</dbReference>
<dbReference type="GO" id="GO:0016987">
    <property type="term" value="F:sigma factor activity"/>
    <property type="evidence" value="ECO:0007669"/>
    <property type="project" value="UniProtKB-KW"/>
</dbReference>
<gene>
    <name evidence="6" type="ORF">UFOVP1604_262</name>
</gene>
<keyword evidence="2" id="KW-0805">Transcription regulation</keyword>
<name>A0A6J5SV81_9CAUD</name>
<dbReference type="SUPFAM" id="SSF88659">
    <property type="entry name" value="Sigma3 and sigma4 domains of RNA polymerase sigma factors"/>
    <property type="match status" value="1"/>
</dbReference>
<organism evidence="6">
    <name type="scientific">uncultured Caudovirales phage</name>
    <dbReference type="NCBI Taxonomy" id="2100421"/>
    <lineage>
        <taxon>Viruses</taxon>
        <taxon>Duplodnaviria</taxon>
        <taxon>Heunggongvirae</taxon>
        <taxon>Uroviricota</taxon>
        <taxon>Caudoviricetes</taxon>
        <taxon>Peduoviridae</taxon>
        <taxon>Maltschvirus</taxon>
        <taxon>Maltschvirus maltsch</taxon>
    </lineage>
</organism>
<feature type="domain" description="RNA polymerase sigma-70 region 2" evidence="5">
    <location>
        <begin position="40"/>
        <end position="94"/>
    </location>
</feature>
<dbReference type="InterPro" id="IPR039425">
    <property type="entry name" value="RNA_pol_sigma-70-like"/>
</dbReference>
<keyword evidence="6" id="KW-0240">DNA-directed RNA polymerase</keyword>
<evidence type="ECO:0000259" key="5">
    <source>
        <dbReference type="Pfam" id="PF04542"/>
    </source>
</evidence>
<dbReference type="Pfam" id="PF04542">
    <property type="entry name" value="Sigma70_r2"/>
    <property type="match status" value="1"/>
</dbReference>
<protein>
    <submittedName>
        <fullName evidence="6">RpoE DNA-directed RNA polymerase specialized sigma subunit, sigma24 homolog</fullName>
    </submittedName>
</protein>
<evidence type="ECO:0000313" key="6">
    <source>
        <dbReference type="EMBL" id="CAB4219179.1"/>
    </source>
</evidence>
<dbReference type="Gene3D" id="1.10.10.10">
    <property type="entry name" value="Winged helix-like DNA-binding domain superfamily/Winged helix DNA-binding domain"/>
    <property type="match status" value="1"/>
</dbReference>
<evidence type="ECO:0000256" key="2">
    <source>
        <dbReference type="ARBA" id="ARBA00023015"/>
    </source>
</evidence>
<comment type="similarity">
    <text evidence="1">Belongs to the sigma-70 factor family. ECF subfamily.</text>
</comment>
<reference evidence="6" key="1">
    <citation type="submission" date="2020-05" db="EMBL/GenBank/DDBJ databases">
        <authorList>
            <person name="Chiriac C."/>
            <person name="Salcher M."/>
            <person name="Ghai R."/>
            <person name="Kavagutti S V."/>
        </authorList>
    </citation>
    <scope>NUCLEOTIDE SEQUENCE</scope>
</reference>
<dbReference type="PANTHER" id="PTHR43133:SF51">
    <property type="entry name" value="RNA POLYMERASE SIGMA FACTOR"/>
    <property type="match status" value="1"/>
</dbReference>